<gene>
    <name evidence="1" type="ORF">HC031_19700</name>
</gene>
<reference evidence="1 2" key="1">
    <citation type="submission" date="2020-03" db="EMBL/GenBank/DDBJ databases">
        <title>WGS of the type strain of Planosporangium spp.</title>
        <authorList>
            <person name="Thawai C."/>
        </authorList>
    </citation>
    <scope>NUCLEOTIDE SEQUENCE [LARGE SCALE GENOMIC DNA]</scope>
    <source>
        <strain evidence="1 2">TBRC 5610</strain>
    </source>
</reference>
<keyword evidence="2" id="KW-1185">Reference proteome</keyword>
<organism evidence="1 2">
    <name type="scientific">Planosporangium thailandense</name>
    <dbReference type="NCBI Taxonomy" id="765197"/>
    <lineage>
        <taxon>Bacteria</taxon>
        <taxon>Bacillati</taxon>
        <taxon>Actinomycetota</taxon>
        <taxon>Actinomycetes</taxon>
        <taxon>Micromonosporales</taxon>
        <taxon>Micromonosporaceae</taxon>
        <taxon>Planosporangium</taxon>
    </lineage>
</organism>
<comment type="caution">
    <text evidence="1">The sequence shown here is derived from an EMBL/GenBank/DDBJ whole genome shotgun (WGS) entry which is preliminary data.</text>
</comment>
<accession>A0ABX0Y0R9</accession>
<evidence type="ECO:0000313" key="2">
    <source>
        <dbReference type="Proteomes" id="UP000722989"/>
    </source>
</evidence>
<evidence type="ECO:0000313" key="1">
    <source>
        <dbReference type="EMBL" id="NJC71923.1"/>
    </source>
</evidence>
<proteinExistence type="predicted"/>
<sequence>METTTEPEPASVWLSIPDGYAALPLENISDTIAATGQLVAELGTPQQRQASDDVLGSLNAFLETLAERRAVYCGIGRHLSAINGQLITSSLVVTLLEFPGQRNPRLVLKDLLQGKVDAGEGGQPDLVDLPNGPALFFERTLMLPTPAVPQQHVLTEGTESPVWQLEAFVPSPDGDKLATIEVSTPFAEHGPQYRTMTVTMAAGVRFRPPVGRDPLSALLG</sequence>
<name>A0ABX0Y0R9_9ACTN</name>
<dbReference type="Proteomes" id="UP000722989">
    <property type="component" value="Unassembled WGS sequence"/>
</dbReference>
<dbReference type="EMBL" id="JAATVY010000014">
    <property type="protein sequence ID" value="NJC71923.1"/>
    <property type="molecule type" value="Genomic_DNA"/>
</dbReference>
<protein>
    <submittedName>
        <fullName evidence="1">Uncharacterized protein</fullName>
    </submittedName>
</protein>
<dbReference type="RefSeq" id="WP_167926825.1">
    <property type="nucleotide sequence ID" value="NZ_JAATVY010000014.1"/>
</dbReference>